<dbReference type="EMBL" id="SPUM01000152">
    <property type="protein sequence ID" value="TFW27323.1"/>
    <property type="molecule type" value="Genomic_DNA"/>
</dbReference>
<feature type="domain" description="Methyl-accepting transducer" evidence="8">
    <location>
        <begin position="275"/>
        <end position="504"/>
    </location>
</feature>
<feature type="domain" description="HAMP" evidence="9">
    <location>
        <begin position="218"/>
        <end position="270"/>
    </location>
</feature>
<reference evidence="10 11" key="1">
    <citation type="submission" date="2019-03" db="EMBL/GenBank/DDBJ databases">
        <title>Draft genome of Massilia hortus sp. nov., a novel bacterial species of the Oxalobacteraceae family.</title>
        <authorList>
            <person name="Peta V."/>
            <person name="Raths R."/>
            <person name="Bucking H."/>
        </authorList>
    </citation>
    <scope>NUCLEOTIDE SEQUENCE [LARGE SCALE GENOMIC DNA]</scope>
    <source>
        <strain evidence="10 11">ONC3</strain>
    </source>
</reference>
<dbReference type="InterPro" id="IPR047347">
    <property type="entry name" value="YvaQ-like_sensor"/>
</dbReference>
<dbReference type="Proteomes" id="UP000297258">
    <property type="component" value="Unassembled WGS sequence"/>
</dbReference>
<dbReference type="InterPro" id="IPR024478">
    <property type="entry name" value="HlyB_4HB_MCP"/>
</dbReference>
<evidence type="ECO:0000259" key="9">
    <source>
        <dbReference type="PROSITE" id="PS50885"/>
    </source>
</evidence>
<dbReference type="SUPFAM" id="SSF58104">
    <property type="entry name" value="Methyl-accepting chemotaxis protein (MCP) signaling domain"/>
    <property type="match status" value="1"/>
</dbReference>
<protein>
    <submittedName>
        <fullName evidence="10">HAMP domain-containing protein</fullName>
    </submittedName>
</protein>
<evidence type="ECO:0000259" key="8">
    <source>
        <dbReference type="PROSITE" id="PS50111"/>
    </source>
</evidence>
<comment type="subcellular location">
    <subcellularLocation>
        <location evidence="1">Membrane</location>
    </subcellularLocation>
</comment>
<evidence type="ECO:0000313" key="11">
    <source>
        <dbReference type="Proteomes" id="UP000297258"/>
    </source>
</evidence>
<keyword evidence="7" id="KW-0812">Transmembrane</keyword>
<evidence type="ECO:0000256" key="5">
    <source>
        <dbReference type="SAM" id="Coils"/>
    </source>
</evidence>
<organism evidence="10 11">
    <name type="scientific">Massilia horti</name>
    <dbReference type="NCBI Taxonomy" id="2562153"/>
    <lineage>
        <taxon>Bacteria</taxon>
        <taxon>Pseudomonadati</taxon>
        <taxon>Pseudomonadota</taxon>
        <taxon>Betaproteobacteria</taxon>
        <taxon>Burkholderiales</taxon>
        <taxon>Oxalobacteraceae</taxon>
        <taxon>Telluria group</taxon>
        <taxon>Massilia</taxon>
    </lineage>
</organism>
<keyword evidence="4" id="KW-0807">Transducer</keyword>
<feature type="region of interest" description="Disordered" evidence="6">
    <location>
        <begin position="286"/>
        <end position="317"/>
    </location>
</feature>
<dbReference type="AlphaFoldDB" id="A0A4Y9SRP0"/>
<keyword evidence="7" id="KW-0472">Membrane</keyword>
<keyword evidence="7" id="KW-1133">Transmembrane helix</keyword>
<dbReference type="GO" id="GO:0004888">
    <property type="term" value="F:transmembrane signaling receptor activity"/>
    <property type="evidence" value="ECO:0007669"/>
    <property type="project" value="InterPro"/>
</dbReference>
<comment type="similarity">
    <text evidence="3">Belongs to the methyl-accepting chemotaxis (MCP) protein family.</text>
</comment>
<comment type="caution">
    <text evidence="10">The sequence shown here is derived from an EMBL/GenBank/DDBJ whole genome shotgun (WGS) entry which is preliminary data.</text>
</comment>
<dbReference type="Pfam" id="PF12729">
    <property type="entry name" value="4HB_MCP_1"/>
    <property type="match status" value="1"/>
</dbReference>
<keyword evidence="5" id="KW-0175">Coiled coil</keyword>
<sequence length="582" mass="62009">MEKQVKFSNLKFGVRLGIGFSALMLLTCIIGIFSMERMSSINAATKDVATNWLTGTRLLGDFQVSMNLIRRAEAQHMMSVTDAQFSEQEKRIEDAKIKAAEFFKAYTDTVTSDKERQLLDAIRVAKENYLAVQVELLKLSRSTDGVTDDLRALFGGASLKAFNELLDVIQKDVDFQSQEADAAYRMSQDAYSQTMTLVVGFIVASLVIGALLSWKTTQSVTQPLHMAVQFAESVAAGDLSANITDERTDEVGALLKALSNMNSSLSSVVNTVRQGSESVATASAQIAQGNQDLSSRTESQASALEETAASMEELSTTVKQNADNARQANQLALRASQVAREGGDVVSQVVGTMKEISDSSKRISEIITVIDGIAFQTNILALNAAVEAARAGEQGRGFAVVAGEVRSLASRSAEAAKEIKQLITESVGRVDSGTALVDRAGNTMTEVVGSIQRVTDIMAEISAASVEQSAGVNQVGEAVANMDQATQQNAALVEEMAAAADTLRGQARDLVATVAVFKLDSQSSSLQKTALVPKPTANAAAAKQLNSPKAGRGESTKATVRKAVVMPTPKKAIPEEADWETF</sequence>
<dbReference type="InterPro" id="IPR051310">
    <property type="entry name" value="MCP_chemotaxis"/>
</dbReference>
<dbReference type="InterPro" id="IPR003660">
    <property type="entry name" value="HAMP_dom"/>
</dbReference>
<keyword evidence="2" id="KW-0488">Methylation</keyword>
<evidence type="ECO:0000256" key="7">
    <source>
        <dbReference type="SAM" id="Phobius"/>
    </source>
</evidence>
<dbReference type="Pfam" id="PF00672">
    <property type="entry name" value="HAMP"/>
    <property type="match status" value="1"/>
</dbReference>
<dbReference type="CDD" id="cd11386">
    <property type="entry name" value="MCP_signal"/>
    <property type="match status" value="1"/>
</dbReference>
<proteinExistence type="inferred from homology"/>
<dbReference type="CDD" id="cd06225">
    <property type="entry name" value="HAMP"/>
    <property type="match status" value="1"/>
</dbReference>
<feature type="compositionally biased region" description="Polar residues" evidence="6">
    <location>
        <begin position="286"/>
        <end position="302"/>
    </location>
</feature>
<evidence type="ECO:0000256" key="6">
    <source>
        <dbReference type="SAM" id="MobiDB-lite"/>
    </source>
</evidence>
<feature type="transmembrane region" description="Helical" evidence="7">
    <location>
        <begin position="12"/>
        <end position="33"/>
    </location>
</feature>
<dbReference type="PANTHER" id="PTHR43531:SF14">
    <property type="entry name" value="METHYL-ACCEPTING CHEMOTAXIS PROTEIN I-RELATED"/>
    <property type="match status" value="1"/>
</dbReference>
<dbReference type="PRINTS" id="PR00260">
    <property type="entry name" value="CHEMTRNSDUCR"/>
</dbReference>
<evidence type="ECO:0000256" key="4">
    <source>
        <dbReference type="PROSITE-ProRule" id="PRU00284"/>
    </source>
</evidence>
<gene>
    <name evidence="10" type="ORF">E4O92_24365</name>
</gene>
<dbReference type="InterPro" id="IPR004090">
    <property type="entry name" value="Chemotax_Me-accpt_rcpt"/>
</dbReference>
<evidence type="ECO:0000313" key="10">
    <source>
        <dbReference type="EMBL" id="TFW27323.1"/>
    </source>
</evidence>
<dbReference type="GO" id="GO:0006935">
    <property type="term" value="P:chemotaxis"/>
    <property type="evidence" value="ECO:0007669"/>
    <property type="project" value="InterPro"/>
</dbReference>
<dbReference type="FunFam" id="1.10.287.950:FF:000001">
    <property type="entry name" value="Methyl-accepting chemotaxis sensory transducer"/>
    <property type="match status" value="1"/>
</dbReference>
<dbReference type="GO" id="GO:0007165">
    <property type="term" value="P:signal transduction"/>
    <property type="evidence" value="ECO:0007669"/>
    <property type="project" value="UniProtKB-KW"/>
</dbReference>
<dbReference type="PANTHER" id="PTHR43531">
    <property type="entry name" value="PROTEIN ICFG"/>
    <property type="match status" value="1"/>
</dbReference>
<dbReference type="SMART" id="SM00283">
    <property type="entry name" value="MA"/>
    <property type="match status" value="1"/>
</dbReference>
<dbReference type="OrthoDB" id="5441488at2"/>
<name>A0A4Y9SRP0_9BURK</name>
<evidence type="ECO:0000256" key="2">
    <source>
        <dbReference type="ARBA" id="ARBA00022481"/>
    </source>
</evidence>
<feature type="coiled-coil region" evidence="5">
    <location>
        <begin position="475"/>
        <end position="502"/>
    </location>
</feature>
<evidence type="ECO:0000256" key="3">
    <source>
        <dbReference type="ARBA" id="ARBA00029447"/>
    </source>
</evidence>
<keyword evidence="11" id="KW-1185">Reference proteome</keyword>
<feature type="region of interest" description="Disordered" evidence="6">
    <location>
        <begin position="537"/>
        <end position="558"/>
    </location>
</feature>
<dbReference type="CDD" id="cd19411">
    <property type="entry name" value="MCP2201-like_sensor"/>
    <property type="match status" value="1"/>
</dbReference>
<dbReference type="PROSITE" id="PS50111">
    <property type="entry name" value="CHEMOTAXIS_TRANSDUC_2"/>
    <property type="match status" value="1"/>
</dbReference>
<dbReference type="GO" id="GO:0005886">
    <property type="term" value="C:plasma membrane"/>
    <property type="evidence" value="ECO:0007669"/>
    <property type="project" value="TreeGrafter"/>
</dbReference>
<dbReference type="SMART" id="SM00304">
    <property type="entry name" value="HAMP"/>
    <property type="match status" value="1"/>
</dbReference>
<dbReference type="Pfam" id="PF00015">
    <property type="entry name" value="MCPsignal"/>
    <property type="match status" value="1"/>
</dbReference>
<evidence type="ECO:0000256" key="1">
    <source>
        <dbReference type="ARBA" id="ARBA00004370"/>
    </source>
</evidence>
<dbReference type="Gene3D" id="1.10.287.950">
    <property type="entry name" value="Methyl-accepting chemotaxis protein"/>
    <property type="match status" value="1"/>
</dbReference>
<dbReference type="InterPro" id="IPR004089">
    <property type="entry name" value="MCPsignal_dom"/>
</dbReference>
<accession>A0A4Y9SRP0</accession>
<dbReference type="PROSITE" id="PS50885">
    <property type="entry name" value="HAMP"/>
    <property type="match status" value="1"/>
</dbReference>